<name>A0ABS8GS20_9FLAO</name>
<dbReference type="RefSeq" id="WP_228228494.1">
    <property type="nucleotide sequence ID" value="NZ_JAJGMW010000002.1"/>
</dbReference>
<sequence length="190" mass="21882">MTTNYTIYIEKHKLKLKVGYRSGKFWRVERVSGQMTDTILDSFGIVVPLLEKELQQYQNRYGKNVTYTKIEKKKSIYTQFSDAWFVFYEQFAGIEPKFTGVEGKALKQIITYLKKVAGDDAAALELWKVILSKWKHLSDFHKQNTDLKYINSKLNIILNELKANTGKNATSGGTDDLRAKTAERLGIIRS</sequence>
<protein>
    <submittedName>
        <fullName evidence="1">Uncharacterized protein</fullName>
    </submittedName>
</protein>
<organism evidence="1 2">
    <name type="scientific">Leeuwenhoekiella parthenopeia</name>
    <dbReference type="NCBI Taxonomy" id="2890320"/>
    <lineage>
        <taxon>Bacteria</taxon>
        <taxon>Pseudomonadati</taxon>
        <taxon>Bacteroidota</taxon>
        <taxon>Flavobacteriia</taxon>
        <taxon>Flavobacteriales</taxon>
        <taxon>Flavobacteriaceae</taxon>
        <taxon>Leeuwenhoekiella</taxon>
    </lineage>
</organism>
<evidence type="ECO:0000313" key="2">
    <source>
        <dbReference type="Proteomes" id="UP001197770"/>
    </source>
</evidence>
<accession>A0ABS8GS20</accession>
<keyword evidence="2" id="KW-1185">Reference proteome</keyword>
<comment type="caution">
    <text evidence="1">The sequence shown here is derived from an EMBL/GenBank/DDBJ whole genome shotgun (WGS) entry which is preliminary data.</text>
</comment>
<reference evidence="1 2" key="1">
    <citation type="submission" date="2021-11" db="EMBL/GenBank/DDBJ databases">
        <title>Seasonal and diel survey of microbial diversity of the Tyrrhenian coast.</title>
        <authorList>
            <person name="Gattoni G."/>
            <person name="Corral P."/>
        </authorList>
    </citation>
    <scope>NUCLEOTIDE SEQUENCE [LARGE SCALE GENOMIC DNA]</scope>
    <source>
        <strain evidence="1 2">Mr9</strain>
    </source>
</reference>
<gene>
    <name evidence="1" type="ORF">LLW17_01465</name>
</gene>
<proteinExistence type="predicted"/>
<dbReference type="EMBL" id="JAJGMW010000002">
    <property type="protein sequence ID" value="MCC4211373.1"/>
    <property type="molecule type" value="Genomic_DNA"/>
</dbReference>
<evidence type="ECO:0000313" key="1">
    <source>
        <dbReference type="EMBL" id="MCC4211373.1"/>
    </source>
</evidence>
<dbReference type="Proteomes" id="UP001197770">
    <property type="component" value="Unassembled WGS sequence"/>
</dbReference>